<sequence>MKMTYLLVPLLFLLACNTKGKKETVNAEITERQMLDNGKLMLTYTYNYNSLKFIAKKEVENKPIHSDILRVSFSTKNPLKSNAELP</sequence>
<evidence type="ECO:0000313" key="2">
    <source>
        <dbReference type="Proteomes" id="UP001560573"/>
    </source>
</evidence>
<protein>
    <recommendedName>
        <fullName evidence="3">Lipoprotein</fullName>
    </recommendedName>
</protein>
<dbReference type="Proteomes" id="UP001560573">
    <property type="component" value="Unassembled WGS sequence"/>
</dbReference>
<dbReference type="PROSITE" id="PS51257">
    <property type="entry name" value="PROKAR_LIPOPROTEIN"/>
    <property type="match status" value="1"/>
</dbReference>
<gene>
    <name evidence="1" type="ORF">QTN47_07830</name>
</gene>
<dbReference type="RefSeq" id="WP_369328798.1">
    <property type="nucleotide sequence ID" value="NZ_JAULBC010000002.1"/>
</dbReference>
<dbReference type="EMBL" id="JAULBC010000002">
    <property type="protein sequence ID" value="MEX6687393.1"/>
    <property type="molecule type" value="Genomic_DNA"/>
</dbReference>
<organism evidence="1 2">
    <name type="scientific">Danxiaibacter flavus</name>
    <dbReference type="NCBI Taxonomy" id="3049108"/>
    <lineage>
        <taxon>Bacteria</taxon>
        <taxon>Pseudomonadati</taxon>
        <taxon>Bacteroidota</taxon>
        <taxon>Chitinophagia</taxon>
        <taxon>Chitinophagales</taxon>
        <taxon>Chitinophagaceae</taxon>
        <taxon>Danxiaibacter</taxon>
    </lineage>
</organism>
<evidence type="ECO:0008006" key="3">
    <source>
        <dbReference type="Google" id="ProtNLM"/>
    </source>
</evidence>
<reference evidence="1 2" key="1">
    <citation type="submission" date="2023-07" db="EMBL/GenBank/DDBJ databases">
        <authorList>
            <person name="Lian W.-H."/>
        </authorList>
    </citation>
    <scope>NUCLEOTIDE SEQUENCE [LARGE SCALE GENOMIC DNA]</scope>
    <source>
        <strain evidence="1 2">SYSU DXS3180</strain>
    </source>
</reference>
<keyword evidence="2" id="KW-1185">Reference proteome</keyword>
<name>A0ABV3ZFX9_9BACT</name>
<evidence type="ECO:0000313" key="1">
    <source>
        <dbReference type="EMBL" id="MEX6687393.1"/>
    </source>
</evidence>
<comment type="caution">
    <text evidence="1">The sequence shown here is derived from an EMBL/GenBank/DDBJ whole genome shotgun (WGS) entry which is preliminary data.</text>
</comment>
<accession>A0ABV3ZFX9</accession>
<proteinExistence type="predicted"/>